<evidence type="ECO:0000313" key="2">
    <source>
        <dbReference type="EMBL" id="KAF2493447.1"/>
    </source>
</evidence>
<feature type="region of interest" description="Disordered" evidence="1">
    <location>
        <begin position="1"/>
        <end position="43"/>
    </location>
</feature>
<sequence length="168" mass="17929">MRCEPSRSDLLDDNNDDSSHQLSTSPSPRLSPSQPSTVGHATPTCRLPSTGANASLFALTAALWPPSALNSTSEVLGTMPWRCPLPWQETGACSCISSWSRVARSGLFRPSVARQAGAAATGGSQARSLLSVFQQLAATRARRHVRNVSWHHGRSGPVRSRLKGTSLL</sequence>
<feature type="compositionally biased region" description="Low complexity" evidence="1">
    <location>
        <begin position="21"/>
        <end position="37"/>
    </location>
</feature>
<reference evidence="2" key="1">
    <citation type="journal article" date="2020" name="Stud. Mycol.">
        <title>101 Dothideomycetes genomes: a test case for predicting lifestyles and emergence of pathogens.</title>
        <authorList>
            <person name="Haridas S."/>
            <person name="Albert R."/>
            <person name="Binder M."/>
            <person name="Bloem J."/>
            <person name="Labutti K."/>
            <person name="Salamov A."/>
            <person name="Andreopoulos B."/>
            <person name="Baker S."/>
            <person name="Barry K."/>
            <person name="Bills G."/>
            <person name="Bluhm B."/>
            <person name="Cannon C."/>
            <person name="Castanera R."/>
            <person name="Culley D."/>
            <person name="Daum C."/>
            <person name="Ezra D."/>
            <person name="Gonzalez J."/>
            <person name="Henrissat B."/>
            <person name="Kuo A."/>
            <person name="Liang C."/>
            <person name="Lipzen A."/>
            <person name="Lutzoni F."/>
            <person name="Magnuson J."/>
            <person name="Mondo S."/>
            <person name="Nolan M."/>
            <person name="Ohm R."/>
            <person name="Pangilinan J."/>
            <person name="Park H.-J."/>
            <person name="Ramirez L."/>
            <person name="Alfaro M."/>
            <person name="Sun H."/>
            <person name="Tritt A."/>
            <person name="Yoshinaga Y."/>
            <person name="Zwiers L.-H."/>
            <person name="Turgeon B."/>
            <person name="Goodwin S."/>
            <person name="Spatafora J."/>
            <person name="Crous P."/>
            <person name="Grigoriev I."/>
        </authorList>
    </citation>
    <scope>NUCLEOTIDE SEQUENCE</scope>
    <source>
        <strain evidence="2">CBS 269.34</strain>
    </source>
</reference>
<accession>A0A6A6QRF3</accession>
<evidence type="ECO:0000313" key="3">
    <source>
        <dbReference type="Proteomes" id="UP000799750"/>
    </source>
</evidence>
<keyword evidence="3" id="KW-1185">Reference proteome</keyword>
<feature type="compositionally biased region" description="Basic and acidic residues" evidence="1">
    <location>
        <begin position="1"/>
        <end position="10"/>
    </location>
</feature>
<dbReference type="EMBL" id="MU004192">
    <property type="protein sequence ID" value="KAF2493447.1"/>
    <property type="molecule type" value="Genomic_DNA"/>
</dbReference>
<evidence type="ECO:0000256" key="1">
    <source>
        <dbReference type="SAM" id="MobiDB-lite"/>
    </source>
</evidence>
<name>A0A6A6QRF3_9PEZI</name>
<gene>
    <name evidence="2" type="ORF">BU16DRAFT_591881</name>
</gene>
<dbReference type="AlphaFoldDB" id="A0A6A6QRF3"/>
<proteinExistence type="predicted"/>
<dbReference type="Proteomes" id="UP000799750">
    <property type="component" value="Unassembled WGS sequence"/>
</dbReference>
<protein>
    <submittedName>
        <fullName evidence="2">Uncharacterized protein</fullName>
    </submittedName>
</protein>
<feature type="region of interest" description="Disordered" evidence="1">
    <location>
        <begin position="149"/>
        <end position="168"/>
    </location>
</feature>
<organism evidence="2 3">
    <name type="scientific">Lophium mytilinum</name>
    <dbReference type="NCBI Taxonomy" id="390894"/>
    <lineage>
        <taxon>Eukaryota</taxon>
        <taxon>Fungi</taxon>
        <taxon>Dikarya</taxon>
        <taxon>Ascomycota</taxon>
        <taxon>Pezizomycotina</taxon>
        <taxon>Dothideomycetes</taxon>
        <taxon>Pleosporomycetidae</taxon>
        <taxon>Mytilinidiales</taxon>
        <taxon>Mytilinidiaceae</taxon>
        <taxon>Lophium</taxon>
    </lineage>
</organism>